<dbReference type="AlphaFoldDB" id="A0A1F4UHN3"/>
<feature type="transmembrane region" description="Helical" evidence="1">
    <location>
        <begin position="82"/>
        <end position="102"/>
    </location>
</feature>
<evidence type="ECO:0000313" key="2">
    <source>
        <dbReference type="EMBL" id="OGC44412.1"/>
    </source>
</evidence>
<keyword evidence="1" id="KW-0812">Transmembrane</keyword>
<feature type="transmembrane region" description="Helical" evidence="1">
    <location>
        <begin position="108"/>
        <end position="127"/>
    </location>
</feature>
<feature type="transmembrane region" description="Helical" evidence="1">
    <location>
        <begin position="20"/>
        <end position="38"/>
    </location>
</feature>
<gene>
    <name evidence="2" type="ORF">A2V54_03485</name>
</gene>
<dbReference type="EMBL" id="MEUW01000021">
    <property type="protein sequence ID" value="OGC44412.1"/>
    <property type="molecule type" value="Genomic_DNA"/>
</dbReference>
<keyword evidence="1" id="KW-0472">Membrane</keyword>
<evidence type="ECO:0000313" key="3">
    <source>
        <dbReference type="Proteomes" id="UP000176583"/>
    </source>
</evidence>
<comment type="caution">
    <text evidence="2">The sequence shown here is derived from an EMBL/GenBank/DDBJ whole genome shotgun (WGS) entry which is preliminary data.</text>
</comment>
<keyword evidence="1" id="KW-1133">Transmembrane helix</keyword>
<organism evidence="2 3">
    <name type="scientific">candidate division WWE3 bacterium RBG_19FT_COMBO_53_11</name>
    <dbReference type="NCBI Taxonomy" id="1802613"/>
    <lineage>
        <taxon>Bacteria</taxon>
        <taxon>Katanobacteria</taxon>
    </lineage>
</organism>
<evidence type="ECO:0000256" key="1">
    <source>
        <dbReference type="SAM" id="Phobius"/>
    </source>
</evidence>
<feature type="transmembrane region" description="Helical" evidence="1">
    <location>
        <begin position="50"/>
        <end position="70"/>
    </location>
</feature>
<name>A0A1F4UHN3_UNCKA</name>
<sequence>MRKTLPKRKIGRDTPPKIVYLIGFLAYAAWGAWAYLLLYRPPDETVDRLLFVLAFCGAIFFTALFLFYQIGKVATGKAAEVVFYPAVRRAFLTSIFFLATALMRLVGIFSWINAGLLALILLLTEIWKSTR</sequence>
<reference evidence="2 3" key="1">
    <citation type="journal article" date="2016" name="Nat. Commun.">
        <title>Thousands of microbial genomes shed light on interconnected biogeochemical processes in an aquifer system.</title>
        <authorList>
            <person name="Anantharaman K."/>
            <person name="Brown C.T."/>
            <person name="Hug L.A."/>
            <person name="Sharon I."/>
            <person name="Castelle C.J."/>
            <person name="Probst A.J."/>
            <person name="Thomas B.C."/>
            <person name="Singh A."/>
            <person name="Wilkins M.J."/>
            <person name="Karaoz U."/>
            <person name="Brodie E.L."/>
            <person name="Williams K.H."/>
            <person name="Hubbard S.S."/>
            <person name="Banfield J.F."/>
        </authorList>
    </citation>
    <scope>NUCLEOTIDE SEQUENCE [LARGE SCALE GENOMIC DNA]</scope>
</reference>
<accession>A0A1F4UHN3</accession>
<dbReference type="Proteomes" id="UP000176583">
    <property type="component" value="Unassembled WGS sequence"/>
</dbReference>
<dbReference type="STRING" id="1802613.A2V54_03485"/>
<protein>
    <submittedName>
        <fullName evidence="2">Uncharacterized protein</fullName>
    </submittedName>
</protein>
<proteinExistence type="predicted"/>